<keyword evidence="3" id="KW-0061">Asparagine biosynthesis</keyword>
<evidence type="ECO:0000256" key="2">
    <source>
        <dbReference type="ARBA" id="ARBA00012737"/>
    </source>
</evidence>
<dbReference type="Gene3D" id="3.40.50.620">
    <property type="entry name" value="HUPs"/>
    <property type="match status" value="2"/>
</dbReference>
<keyword evidence="3" id="KW-0028">Amino-acid biosynthesis</keyword>
<dbReference type="InterPro" id="IPR051786">
    <property type="entry name" value="ASN_synthetase/amidase"/>
</dbReference>
<dbReference type="Proteomes" id="UP000741013">
    <property type="component" value="Unassembled WGS sequence"/>
</dbReference>
<evidence type="ECO:0000259" key="5">
    <source>
        <dbReference type="Pfam" id="PF00733"/>
    </source>
</evidence>
<evidence type="ECO:0000313" key="6">
    <source>
        <dbReference type="EMBL" id="MBP2181757.1"/>
    </source>
</evidence>
<evidence type="ECO:0000256" key="1">
    <source>
        <dbReference type="ARBA" id="ARBA00005187"/>
    </source>
</evidence>
<sequence>MELLIFPDSPAAGELAADRGAARVLTHASGRPWVVGAWTDEELTLITAGARRLAVFGRTRIDTERTTRVLGRARSPHDLDAVARELPGGVHLTASFDGRVRSQGTVSTSRQIFFAEVGGVTVAADNPGSLAVLAKAPLDEETLALKLMVPAPPWPLSLRTPWRGVDQLPVGHWLDLAPDGRGHAVRWWRPPAADQPLSAVAGRLREALRTAVAVRVQNRPAVGADLSGGLDSTSLCFLAEAAGANLITHHWQARDPANDDTAWAERAAAQLPGARHRTVAPKDAPTWYEGQSDPAERWQDVEGPLSWDRNRLHMEHQARADAADGATLHLVGVGGDELFTTLPTYLWSLVRSNPLKGLAAVHQRRAANRWGLAATVRGLADRSPFARSLTTTADVLLDPPLDQADPGLGWGGGWRRMPGWTAPDAVATVRRMLREAGAANPQPLAPDHVRHQMLEYSVFGASAIRQMRLALGGSGVEWDAPFLDDAVLEAALSVRIEDRAGRGLYKPVLKAAMSGVVPEPILRRRTKGEYSAEAYDGLRRNREALLEMCEDLHLARLGLVETPPLRAALVDPGAKLGQLIPLETTLAGETWLRSPSASTAASPIGDAR</sequence>
<organism evidence="6 7">
    <name type="scientific">Amycolatopsis magusensis</name>
    <dbReference type="NCBI Taxonomy" id="882444"/>
    <lineage>
        <taxon>Bacteria</taxon>
        <taxon>Bacillati</taxon>
        <taxon>Actinomycetota</taxon>
        <taxon>Actinomycetes</taxon>
        <taxon>Pseudonocardiales</taxon>
        <taxon>Pseudonocardiaceae</taxon>
        <taxon>Amycolatopsis</taxon>
    </lineage>
</organism>
<dbReference type="SUPFAM" id="SSF52402">
    <property type="entry name" value="Adenine nucleotide alpha hydrolases-like"/>
    <property type="match status" value="1"/>
</dbReference>
<evidence type="ECO:0000256" key="4">
    <source>
        <dbReference type="ARBA" id="ARBA00048741"/>
    </source>
</evidence>
<accession>A0ABS4PQQ8</accession>
<keyword evidence="7" id="KW-1185">Reference proteome</keyword>
<dbReference type="GO" id="GO:0004066">
    <property type="term" value="F:asparagine synthase (glutamine-hydrolyzing) activity"/>
    <property type="evidence" value="ECO:0007669"/>
    <property type="project" value="UniProtKB-EC"/>
</dbReference>
<reference evidence="6 7" key="1">
    <citation type="submission" date="2021-03" db="EMBL/GenBank/DDBJ databases">
        <title>Sequencing the genomes of 1000 actinobacteria strains.</title>
        <authorList>
            <person name="Klenk H.-P."/>
        </authorList>
    </citation>
    <scope>NUCLEOTIDE SEQUENCE [LARGE SCALE GENOMIC DNA]</scope>
    <source>
        <strain evidence="6 7">DSM 45510</strain>
    </source>
</reference>
<feature type="domain" description="Asparagine synthetase" evidence="5">
    <location>
        <begin position="204"/>
        <end position="592"/>
    </location>
</feature>
<dbReference type="EMBL" id="JAGGMS010000001">
    <property type="protein sequence ID" value="MBP2181757.1"/>
    <property type="molecule type" value="Genomic_DNA"/>
</dbReference>
<dbReference type="PANTHER" id="PTHR43284:SF1">
    <property type="entry name" value="ASPARAGINE SYNTHETASE"/>
    <property type="match status" value="1"/>
</dbReference>
<evidence type="ECO:0000256" key="3">
    <source>
        <dbReference type="ARBA" id="ARBA00022888"/>
    </source>
</evidence>
<protein>
    <recommendedName>
        <fullName evidence="2">asparagine synthase (glutamine-hydrolyzing)</fullName>
        <ecNumber evidence="2">6.3.5.4</ecNumber>
    </recommendedName>
</protein>
<comment type="pathway">
    <text evidence="1">Amino-acid biosynthesis; L-asparagine biosynthesis; L-asparagine from L-aspartate (L-Gln route): step 1/1.</text>
</comment>
<name>A0ABS4PQQ8_9PSEU</name>
<comment type="caution">
    <text evidence="6">The sequence shown here is derived from an EMBL/GenBank/DDBJ whole genome shotgun (WGS) entry which is preliminary data.</text>
</comment>
<keyword evidence="6" id="KW-0436">Ligase</keyword>
<dbReference type="PANTHER" id="PTHR43284">
    <property type="entry name" value="ASPARAGINE SYNTHETASE (GLUTAMINE-HYDROLYZING)"/>
    <property type="match status" value="1"/>
</dbReference>
<evidence type="ECO:0000313" key="7">
    <source>
        <dbReference type="Proteomes" id="UP000741013"/>
    </source>
</evidence>
<gene>
    <name evidence="6" type="ORF">JOM49_003283</name>
</gene>
<dbReference type="InterPro" id="IPR001962">
    <property type="entry name" value="Asn_synthase"/>
</dbReference>
<dbReference type="Pfam" id="PF00733">
    <property type="entry name" value="Asn_synthase"/>
    <property type="match status" value="1"/>
</dbReference>
<proteinExistence type="predicted"/>
<comment type="catalytic activity">
    <reaction evidence="4">
        <text>L-aspartate + L-glutamine + ATP + H2O = L-asparagine + L-glutamate + AMP + diphosphate + H(+)</text>
        <dbReference type="Rhea" id="RHEA:12228"/>
        <dbReference type="ChEBI" id="CHEBI:15377"/>
        <dbReference type="ChEBI" id="CHEBI:15378"/>
        <dbReference type="ChEBI" id="CHEBI:29985"/>
        <dbReference type="ChEBI" id="CHEBI:29991"/>
        <dbReference type="ChEBI" id="CHEBI:30616"/>
        <dbReference type="ChEBI" id="CHEBI:33019"/>
        <dbReference type="ChEBI" id="CHEBI:58048"/>
        <dbReference type="ChEBI" id="CHEBI:58359"/>
        <dbReference type="ChEBI" id="CHEBI:456215"/>
        <dbReference type="EC" id="6.3.5.4"/>
    </reaction>
</comment>
<dbReference type="InterPro" id="IPR014729">
    <property type="entry name" value="Rossmann-like_a/b/a_fold"/>
</dbReference>
<dbReference type="EC" id="6.3.5.4" evidence="2"/>
<dbReference type="RefSeq" id="WP_209665136.1">
    <property type="nucleotide sequence ID" value="NZ_JAGGMS010000001.1"/>
</dbReference>